<keyword evidence="10" id="KW-0472">Membrane</keyword>
<feature type="compositionally biased region" description="Low complexity" evidence="13">
    <location>
        <begin position="860"/>
        <end position="877"/>
    </location>
</feature>
<dbReference type="GO" id="GO:0004674">
    <property type="term" value="F:protein serine/threonine kinase activity"/>
    <property type="evidence" value="ECO:0007669"/>
    <property type="project" value="UniProtKB-KW"/>
</dbReference>
<dbReference type="InterPro" id="IPR008271">
    <property type="entry name" value="Ser/Thr_kinase_AS"/>
</dbReference>
<proteinExistence type="predicted"/>
<evidence type="ECO:0000256" key="6">
    <source>
        <dbReference type="ARBA" id="ARBA00022741"/>
    </source>
</evidence>
<evidence type="ECO:0000256" key="4">
    <source>
        <dbReference type="ARBA" id="ARBA00022692"/>
    </source>
</evidence>
<dbReference type="InterPro" id="IPR024788">
    <property type="entry name" value="Malectin-like_Carb-bd_dom"/>
</dbReference>
<dbReference type="FunFam" id="3.30.200.20:FF:000645">
    <property type="entry name" value="Receptor-like protein kinase FERONIA"/>
    <property type="match status" value="1"/>
</dbReference>
<dbReference type="FunFam" id="1.10.510.10:FF:000252">
    <property type="entry name" value="Receptor-like protein kinase FERONIA"/>
    <property type="match status" value="1"/>
</dbReference>
<keyword evidence="5 14" id="KW-0732">Signal</keyword>
<evidence type="ECO:0000256" key="12">
    <source>
        <dbReference type="PROSITE-ProRule" id="PRU10141"/>
    </source>
</evidence>
<evidence type="ECO:0000256" key="11">
    <source>
        <dbReference type="ARBA" id="ARBA00023180"/>
    </source>
</evidence>
<dbReference type="InterPro" id="IPR017441">
    <property type="entry name" value="Protein_kinase_ATP_BS"/>
</dbReference>
<gene>
    <name evidence="16" type="ORF">CDL15_Pgr027505</name>
</gene>
<evidence type="ECO:0000256" key="13">
    <source>
        <dbReference type="SAM" id="MobiDB-lite"/>
    </source>
</evidence>
<reference evidence="17" key="1">
    <citation type="journal article" date="2017" name="Plant J.">
        <title>The pomegranate (Punica granatum L.) genome and the genomics of punicalagin biosynthesis.</title>
        <authorList>
            <person name="Qin G."/>
            <person name="Xu C."/>
            <person name="Ming R."/>
            <person name="Tang H."/>
            <person name="Guyot R."/>
            <person name="Kramer E.M."/>
            <person name="Hu Y."/>
            <person name="Yi X."/>
            <person name="Qi Y."/>
            <person name="Xu X."/>
            <person name="Gao Z."/>
            <person name="Pan H."/>
            <person name="Jian J."/>
            <person name="Tian Y."/>
            <person name="Yue Z."/>
            <person name="Xu Y."/>
        </authorList>
    </citation>
    <scope>NUCLEOTIDE SEQUENCE [LARGE SCALE GENOMIC DNA]</scope>
    <source>
        <strain evidence="17">cv. Dabenzi</strain>
    </source>
</reference>
<dbReference type="GO" id="GO:0004714">
    <property type="term" value="F:transmembrane receptor protein tyrosine kinase activity"/>
    <property type="evidence" value="ECO:0007669"/>
    <property type="project" value="InterPro"/>
</dbReference>
<keyword evidence="8 12" id="KW-0067">ATP-binding</keyword>
<dbReference type="SUPFAM" id="SSF56112">
    <property type="entry name" value="Protein kinase-like (PK-like)"/>
    <property type="match status" value="1"/>
</dbReference>
<dbReference type="InterPro" id="IPR011009">
    <property type="entry name" value="Kinase-like_dom_sf"/>
</dbReference>
<dbReference type="Gene3D" id="3.30.200.20">
    <property type="entry name" value="Phosphorylase Kinase, domain 1"/>
    <property type="match status" value="1"/>
</dbReference>
<dbReference type="SMART" id="SM00220">
    <property type="entry name" value="S_TKc"/>
    <property type="match status" value="1"/>
</dbReference>
<dbReference type="Proteomes" id="UP000197138">
    <property type="component" value="Unassembled WGS sequence"/>
</dbReference>
<name>A0A218XIT7_PUNGR</name>
<feature type="region of interest" description="Disordered" evidence="13">
    <location>
        <begin position="423"/>
        <end position="451"/>
    </location>
</feature>
<dbReference type="AlphaFoldDB" id="A0A218XIT7"/>
<evidence type="ECO:0000256" key="7">
    <source>
        <dbReference type="ARBA" id="ARBA00022777"/>
    </source>
</evidence>
<evidence type="ECO:0000256" key="1">
    <source>
        <dbReference type="ARBA" id="ARBA00004479"/>
    </source>
</evidence>
<dbReference type="FunFam" id="2.60.120.430:FF:000003">
    <property type="entry name" value="FERONIA receptor-like kinase"/>
    <property type="match status" value="1"/>
</dbReference>
<dbReference type="InterPro" id="IPR000719">
    <property type="entry name" value="Prot_kinase_dom"/>
</dbReference>
<keyword evidence="9" id="KW-1133">Transmembrane helix</keyword>
<evidence type="ECO:0000256" key="14">
    <source>
        <dbReference type="SAM" id="SignalP"/>
    </source>
</evidence>
<dbReference type="PANTHER" id="PTHR34590:SF15">
    <property type="entry name" value="PROTEIN KINASE DOMAIN-CONTAINING PROTEIN"/>
    <property type="match status" value="1"/>
</dbReference>
<keyword evidence="6 12" id="KW-0547">Nucleotide-binding</keyword>
<dbReference type="InterPro" id="IPR045272">
    <property type="entry name" value="ANXUR1/2-like"/>
</dbReference>
<keyword evidence="3" id="KW-0808">Transferase</keyword>
<evidence type="ECO:0000256" key="9">
    <source>
        <dbReference type="ARBA" id="ARBA00022989"/>
    </source>
</evidence>
<dbReference type="PROSITE" id="PS00107">
    <property type="entry name" value="PROTEIN_KINASE_ATP"/>
    <property type="match status" value="1"/>
</dbReference>
<organism evidence="16 17">
    <name type="scientific">Punica granatum</name>
    <name type="common">Pomegranate</name>
    <dbReference type="NCBI Taxonomy" id="22663"/>
    <lineage>
        <taxon>Eukaryota</taxon>
        <taxon>Viridiplantae</taxon>
        <taxon>Streptophyta</taxon>
        <taxon>Embryophyta</taxon>
        <taxon>Tracheophyta</taxon>
        <taxon>Spermatophyta</taxon>
        <taxon>Magnoliopsida</taxon>
        <taxon>eudicotyledons</taxon>
        <taxon>Gunneridae</taxon>
        <taxon>Pentapetalae</taxon>
        <taxon>rosids</taxon>
        <taxon>malvids</taxon>
        <taxon>Myrtales</taxon>
        <taxon>Lythraceae</taxon>
        <taxon>Punica</taxon>
    </lineage>
</organism>
<dbReference type="GO" id="GO:0005524">
    <property type="term" value="F:ATP binding"/>
    <property type="evidence" value="ECO:0007669"/>
    <property type="project" value="UniProtKB-UniRule"/>
</dbReference>
<protein>
    <recommendedName>
        <fullName evidence="15">Protein kinase domain-containing protein</fullName>
    </recommendedName>
</protein>
<dbReference type="CDD" id="cd14066">
    <property type="entry name" value="STKc_IRAK"/>
    <property type="match status" value="1"/>
</dbReference>
<feature type="region of interest" description="Disordered" evidence="13">
    <location>
        <begin position="860"/>
        <end position="882"/>
    </location>
</feature>
<dbReference type="FunFam" id="2.60.120.430:FF:000007">
    <property type="entry name" value="FERONIA receptor-like kinase"/>
    <property type="match status" value="1"/>
</dbReference>
<feature type="compositionally biased region" description="Pro residues" evidence="13">
    <location>
        <begin position="431"/>
        <end position="443"/>
    </location>
</feature>
<evidence type="ECO:0000259" key="15">
    <source>
        <dbReference type="PROSITE" id="PS50011"/>
    </source>
</evidence>
<feature type="binding site" evidence="12">
    <location>
        <position position="566"/>
    </location>
    <ligand>
        <name>ATP</name>
        <dbReference type="ChEBI" id="CHEBI:30616"/>
    </ligand>
</feature>
<dbReference type="PROSITE" id="PS00108">
    <property type="entry name" value="PROTEIN_KINASE_ST"/>
    <property type="match status" value="1"/>
</dbReference>
<comment type="subcellular location">
    <subcellularLocation>
        <location evidence="1">Membrane</location>
        <topology evidence="1">Single-pass type I membrane protein</topology>
    </subcellularLocation>
</comment>
<dbReference type="PROSITE" id="PS50011">
    <property type="entry name" value="PROTEIN_KINASE_DOM"/>
    <property type="match status" value="1"/>
</dbReference>
<sequence>MKKRYFLRTTHPPPSPLLAVILLLQLCQCSSAYSPVDKIFINCGSTTNDPDNQGRFWIGDDDQKYAPLDHQKSLTSTAKVQPSAVPQVPYTTARLSRSEFSYSFPVTAGPKFVRLHFFPSNYDVQNFSRSDAVFSVGSGPYTLLQNFSASLVADNLTRPQFSKEFCVVVEDNQRLNLTFTPGTDRPAAYALINGIEIVSMPPDLYYGNGTVDGSREVKFLDNNLFMTLSPTNALETVYRINVGGKTIDPNDDTGMFRSWTGSDDHYLTEDLSSVLPANWSIPLVFDHIPEYAAPEDVYRTARSMGTNRSITTTYNLTWSFQVDSNFHYLIRLHFCEFQREISKFGDRVFKIYIASLVADSMADVIQWTGGRGIPIYKDYAVDMFAPTSKKINLTVSLHTGPEQYSVYADALLNGVEVFKISSDNRNLAGPNPDPTRVPDPPQQPRERTSSAGGISKNVIAAIAGGSVSGVLVLGLLCFLTFWSRRSSKDSTYTDKTSLWGPLSYTTTKSTKTQDSSLPADLCRRFSLAEIKAATNGFDEIFIIGVGGFGNVYKGYVDGGSTTVAIKRLNPGSQQGAREFTTEIEMLSQLRHLHLVSLIGYCNDGGEMILVYDYMSHGTLRDHLYNTENAPLSWKQRLDICIGAARGLHYLHTGTKNMIIHRDMKTTNILLDDKWVAKVSDFGLSKIGPTNMPNSKDHVTTVVKGTFGYLDPEYLRRQQLTEKSDVYSFGVVLFEVLCARPPVNRTMEKKQISLASWAQSCYRNGTLGKIMDPNLRGRIAPECLKKFAEIAMSCLQDEGAQRPSMNDVVWGLEFALQLQENAEGMKPKAAVIMGGAIKEDEVPLNWTPSDSGSDFGKFISSGGEKSSMMTTTTGSSMSNDSQNFTGAVFSEIMNPQGR</sequence>
<dbReference type="PANTHER" id="PTHR34590">
    <property type="entry name" value="OS03G0124300 PROTEIN-RELATED"/>
    <property type="match status" value="1"/>
</dbReference>
<dbReference type="InterPro" id="IPR001245">
    <property type="entry name" value="Ser-Thr/Tyr_kinase_cat_dom"/>
</dbReference>
<dbReference type="Gene3D" id="1.10.510.10">
    <property type="entry name" value="Transferase(Phosphotransferase) domain 1"/>
    <property type="match status" value="1"/>
</dbReference>
<dbReference type="Pfam" id="PF12819">
    <property type="entry name" value="Malectin_like"/>
    <property type="match status" value="1"/>
</dbReference>
<keyword evidence="7" id="KW-0418">Kinase</keyword>
<evidence type="ECO:0000313" key="16">
    <source>
        <dbReference type="EMBL" id="OWM84718.1"/>
    </source>
</evidence>
<dbReference type="Pfam" id="PF07714">
    <property type="entry name" value="PK_Tyr_Ser-Thr"/>
    <property type="match status" value="1"/>
</dbReference>
<evidence type="ECO:0000256" key="3">
    <source>
        <dbReference type="ARBA" id="ARBA00022679"/>
    </source>
</evidence>
<dbReference type="GO" id="GO:0016020">
    <property type="term" value="C:membrane"/>
    <property type="evidence" value="ECO:0007669"/>
    <property type="project" value="UniProtKB-SubCell"/>
</dbReference>
<dbReference type="Gene3D" id="2.60.120.430">
    <property type="entry name" value="Galactose-binding lectin"/>
    <property type="match status" value="2"/>
</dbReference>
<keyword evidence="4" id="KW-0812">Transmembrane</keyword>
<feature type="chain" id="PRO_5012217056" description="Protein kinase domain-containing protein" evidence="14">
    <location>
        <begin position="33"/>
        <end position="897"/>
    </location>
</feature>
<keyword evidence="11" id="KW-0325">Glycoprotein</keyword>
<feature type="domain" description="Protein kinase" evidence="15">
    <location>
        <begin position="537"/>
        <end position="814"/>
    </location>
</feature>
<evidence type="ECO:0000256" key="5">
    <source>
        <dbReference type="ARBA" id="ARBA00022729"/>
    </source>
</evidence>
<comment type="caution">
    <text evidence="16">The sequence shown here is derived from an EMBL/GenBank/DDBJ whole genome shotgun (WGS) entry which is preliminary data.</text>
</comment>
<accession>A0A218XIT7</accession>
<evidence type="ECO:0000256" key="10">
    <source>
        <dbReference type="ARBA" id="ARBA00023136"/>
    </source>
</evidence>
<feature type="signal peptide" evidence="14">
    <location>
        <begin position="1"/>
        <end position="32"/>
    </location>
</feature>
<dbReference type="EMBL" id="MTKT01001287">
    <property type="protein sequence ID" value="OWM84718.1"/>
    <property type="molecule type" value="Genomic_DNA"/>
</dbReference>
<keyword evidence="2" id="KW-0723">Serine/threonine-protein kinase</keyword>
<evidence type="ECO:0000313" key="17">
    <source>
        <dbReference type="Proteomes" id="UP000197138"/>
    </source>
</evidence>
<dbReference type="GO" id="GO:0010038">
    <property type="term" value="P:response to metal ion"/>
    <property type="evidence" value="ECO:0007669"/>
    <property type="project" value="UniProtKB-ARBA"/>
</dbReference>
<evidence type="ECO:0000256" key="8">
    <source>
        <dbReference type="ARBA" id="ARBA00022840"/>
    </source>
</evidence>
<evidence type="ECO:0000256" key="2">
    <source>
        <dbReference type="ARBA" id="ARBA00022527"/>
    </source>
</evidence>